<dbReference type="InterPro" id="IPR046342">
    <property type="entry name" value="CBS_dom_sf"/>
</dbReference>
<dbReference type="PANTHER" id="PTHR43080:SF2">
    <property type="entry name" value="CBS DOMAIN-CONTAINING PROTEIN"/>
    <property type="match status" value="1"/>
</dbReference>
<reference evidence="4" key="1">
    <citation type="journal article" date="2014" name="Int. J. Syst. Evol. Microbiol.">
        <title>Complete genome sequence of Corynebacterium casei LMG S-19264T (=DSM 44701T), isolated from a smear-ripened cheese.</title>
        <authorList>
            <consortium name="US DOE Joint Genome Institute (JGI-PGF)"/>
            <person name="Walter F."/>
            <person name="Albersmeier A."/>
            <person name="Kalinowski J."/>
            <person name="Ruckert C."/>
        </authorList>
    </citation>
    <scope>NUCLEOTIDE SEQUENCE</scope>
    <source>
        <strain evidence="4">CGMCC 1.14988</strain>
    </source>
</reference>
<dbReference type="Pfam" id="PF00571">
    <property type="entry name" value="CBS"/>
    <property type="match status" value="2"/>
</dbReference>
<dbReference type="OrthoDB" id="9807125at2"/>
<protein>
    <recommendedName>
        <fullName evidence="3">CBS domain-containing protein</fullName>
    </recommendedName>
</protein>
<organism evidence="4 5">
    <name type="scientific">Egicoccus halophilus</name>
    <dbReference type="NCBI Taxonomy" id="1670830"/>
    <lineage>
        <taxon>Bacteria</taxon>
        <taxon>Bacillati</taxon>
        <taxon>Actinomycetota</taxon>
        <taxon>Nitriliruptoria</taxon>
        <taxon>Egicoccales</taxon>
        <taxon>Egicoccaceae</taxon>
        <taxon>Egicoccus</taxon>
    </lineage>
</organism>
<keyword evidence="1 2" id="KW-0129">CBS domain</keyword>
<proteinExistence type="predicted"/>
<name>A0A8J3EVM8_9ACTN</name>
<dbReference type="SMART" id="SM00116">
    <property type="entry name" value="CBS"/>
    <property type="match status" value="2"/>
</dbReference>
<sequence length="132" mass="13332">MRTESVPVTTVVRTPVATIAPTATLEAAASALAAAELGLLVVLDPTGIRGVLSERDIVTAVADGADLSLERVVDHAVTDVLGIESTASLADAARLMDEAGVRHLLVTDRVGATIGVVSIRDVLAGMLGAVPA</sequence>
<reference evidence="4" key="2">
    <citation type="submission" date="2020-09" db="EMBL/GenBank/DDBJ databases">
        <authorList>
            <person name="Sun Q."/>
            <person name="Zhou Y."/>
        </authorList>
    </citation>
    <scope>NUCLEOTIDE SEQUENCE</scope>
    <source>
        <strain evidence="4">CGMCC 1.14988</strain>
    </source>
</reference>
<dbReference type="RefSeq" id="WP_130648890.1">
    <property type="nucleotide sequence ID" value="NZ_BMHA01000015.1"/>
</dbReference>
<dbReference type="AlphaFoldDB" id="A0A8J3EVM8"/>
<dbReference type="PROSITE" id="PS51371">
    <property type="entry name" value="CBS"/>
    <property type="match status" value="2"/>
</dbReference>
<feature type="domain" description="CBS" evidence="3">
    <location>
        <begin position="76"/>
        <end position="132"/>
    </location>
</feature>
<dbReference type="Proteomes" id="UP000650511">
    <property type="component" value="Unassembled WGS sequence"/>
</dbReference>
<gene>
    <name evidence="4" type="ORF">GCM10011354_34350</name>
</gene>
<evidence type="ECO:0000313" key="5">
    <source>
        <dbReference type="Proteomes" id="UP000650511"/>
    </source>
</evidence>
<dbReference type="EMBL" id="BMHA01000015">
    <property type="protein sequence ID" value="GGI09493.1"/>
    <property type="molecule type" value="Genomic_DNA"/>
</dbReference>
<accession>A0A8J3EVM8</accession>
<comment type="caution">
    <text evidence="4">The sequence shown here is derived from an EMBL/GenBank/DDBJ whole genome shotgun (WGS) entry which is preliminary data.</text>
</comment>
<dbReference type="InterPro" id="IPR051257">
    <property type="entry name" value="Diverse_CBS-Domain"/>
</dbReference>
<dbReference type="Gene3D" id="3.10.580.10">
    <property type="entry name" value="CBS-domain"/>
    <property type="match status" value="1"/>
</dbReference>
<dbReference type="SUPFAM" id="SSF54631">
    <property type="entry name" value="CBS-domain pair"/>
    <property type="match status" value="1"/>
</dbReference>
<evidence type="ECO:0000256" key="2">
    <source>
        <dbReference type="PROSITE-ProRule" id="PRU00703"/>
    </source>
</evidence>
<dbReference type="PANTHER" id="PTHR43080">
    <property type="entry name" value="CBS DOMAIN-CONTAINING PROTEIN CBSX3, MITOCHONDRIAL"/>
    <property type="match status" value="1"/>
</dbReference>
<evidence type="ECO:0000313" key="4">
    <source>
        <dbReference type="EMBL" id="GGI09493.1"/>
    </source>
</evidence>
<evidence type="ECO:0000256" key="1">
    <source>
        <dbReference type="ARBA" id="ARBA00023122"/>
    </source>
</evidence>
<evidence type="ECO:0000259" key="3">
    <source>
        <dbReference type="PROSITE" id="PS51371"/>
    </source>
</evidence>
<dbReference type="InterPro" id="IPR000644">
    <property type="entry name" value="CBS_dom"/>
</dbReference>
<keyword evidence="5" id="KW-1185">Reference proteome</keyword>
<feature type="domain" description="CBS" evidence="3">
    <location>
        <begin position="12"/>
        <end position="67"/>
    </location>
</feature>